<dbReference type="AlphaFoldDB" id="A0AAN6NHE5"/>
<dbReference type="EMBL" id="MU853753">
    <property type="protein sequence ID" value="KAK3945841.1"/>
    <property type="molecule type" value="Genomic_DNA"/>
</dbReference>
<evidence type="ECO:0000313" key="4">
    <source>
        <dbReference type="Proteomes" id="UP001303473"/>
    </source>
</evidence>
<dbReference type="InterPro" id="IPR001357">
    <property type="entry name" value="BRCT_dom"/>
</dbReference>
<dbReference type="GO" id="GO:0070987">
    <property type="term" value="P:error-free translesion synthesis"/>
    <property type="evidence" value="ECO:0007669"/>
    <property type="project" value="TreeGrafter"/>
</dbReference>
<dbReference type="InterPro" id="IPR036420">
    <property type="entry name" value="BRCT_dom_sf"/>
</dbReference>
<dbReference type="Gene3D" id="3.40.50.10190">
    <property type="entry name" value="BRCT domain"/>
    <property type="match status" value="1"/>
</dbReference>
<reference evidence="4" key="1">
    <citation type="journal article" date="2023" name="Mol. Phylogenet. Evol.">
        <title>Genome-scale phylogeny and comparative genomics of the fungal order Sordariales.</title>
        <authorList>
            <person name="Hensen N."/>
            <person name="Bonometti L."/>
            <person name="Westerberg I."/>
            <person name="Brannstrom I.O."/>
            <person name="Guillou S."/>
            <person name="Cros-Aarteil S."/>
            <person name="Calhoun S."/>
            <person name="Haridas S."/>
            <person name="Kuo A."/>
            <person name="Mondo S."/>
            <person name="Pangilinan J."/>
            <person name="Riley R."/>
            <person name="LaButti K."/>
            <person name="Andreopoulos B."/>
            <person name="Lipzen A."/>
            <person name="Chen C."/>
            <person name="Yan M."/>
            <person name="Daum C."/>
            <person name="Ng V."/>
            <person name="Clum A."/>
            <person name="Steindorff A."/>
            <person name="Ohm R.A."/>
            <person name="Martin F."/>
            <person name="Silar P."/>
            <person name="Natvig D.O."/>
            <person name="Lalanne C."/>
            <person name="Gautier V."/>
            <person name="Ament-Velasquez S.L."/>
            <person name="Kruys A."/>
            <person name="Hutchinson M.I."/>
            <person name="Powell A.J."/>
            <person name="Barry K."/>
            <person name="Miller A.N."/>
            <person name="Grigoriev I.V."/>
            <person name="Debuchy R."/>
            <person name="Gladieux P."/>
            <person name="Hiltunen Thoren M."/>
            <person name="Johannesson H."/>
        </authorList>
    </citation>
    <scope>NUCLEOTIDE SEQUENCE [LARGE SCALE GENOMIC DNA]</scope>
    <source>
        <strain evidence="4">CBS 340.73</strain>
    </source>
</reference>
<dbReference type="Pfam" id="PF16589">
    <property type="entry name" value="BRCT_2"/>
    <property type="match status" value="1"/>
</dbReference>
<name>A0AAN6NHE5_9PEZI</name>
<dbReference type="GO" id="GO:0003887">
    <property type="term" value="F:DNA-directed DNA polymerase activity"/>
    <property type="evidence" value="ECO:0007669"/>
    <property type="project" value="TreeGrafter"/>
</dbReference>
<keyword evidence="4" id="KW-1185">Reference proteome</keyword>
<protein>
    <recommendedName>
        <fullName evidence="2">BRCT domain-containing protein</fullName>
    </recommendedName>
</protein>
<accession>A0AAN6NHE5</accession>
<dbReference type="SMART" id="SM00292">
    <property type="entry name" value="BRCT"/>
    <property type="match status" value="1"/>
</dbReference>
<proteinExistence type="predicted"/>
<comment type="caution">
    <text evidence="3">The sequence shown here is derived from an EMBL/GenBank/DDBJ whole genome shotgun (WGS) entry which is preliminary data.</text>
</comment>
<dbReference type="GO" id="GO:0042276">
    <property type="term" value="P:error-prone translesion synthesis"/>
    <property type="evidence" value="ECO:0007669"/>
    <property type="project" value="TreeGrafter"/>
</dbReference>
<feature type="compositionally biased region" description="Polar residues" evidence="1">
    <location>
        <begin position="107"/>
        <end position="118"/>
    </location>
</feature>
<feature type="region of interest" description="Disordered" evidence="1">
    <location>
        <begin position="100"/>
        <end position="138"/>
    </location>
</feature>
<dbReference type="GO" id="GO:0017125">
    <property type="term" value="F:deoxycytidyl transferase activity"/>
    <property type="evidence" value="ECO:0007669"/>
    <property type="project" value="TreeGrafter"/>
</dbReference>
<gene>
    <name evidence="3" type="ORF">QBC46DRAFT_424659</name>
</gene>
<sequence length="288" mass="31285">MQNPRLPNDKAAEPRYSNNFDPWISVAAGHQRAESRGPQGWRESRGMKLRSQFAASVLSGGGPRISDTVGMGSDNYDHKHKVLIPKEVKARAMNSVADMLRNPGTMKPTSSSTATTENLLPEKEGQENPNQNEGGGRPRKKIFDGLCIYINGSTFPHISDHKLKHVLTEHGARVSMHLGRRQVTHVILGKPAAAAGGYGGAGGGLMGGKLDREIKRVRGCAVKYVSVEWVMESIKAGKRLPESRFAELKIAPRNQKSVLGVFSSAKTDTDTEAVVRRSKMPPPLDDGS</sequence>
<dbReference type="GO" id="GO:0005634">
    <property type="term" value="C:nucleus"/>
    <property type="evidence" value="ECO:0007669"/>
    <property type="project" value="TreeGrafter"/>
</dbReference>
<dbReference type="PANTHER" id="PTHR45990:SF1">
    <property type="entry name" value="DNA REPAIR PROTEIN REV1"/>
    <property type="match status" value="1"/>
</dbReference>
<dbReference type="PROSITE" id="PS50172">
    <property type="entry name" value="BRCT"/>
    <property type="match status" value="1"/>
</dbReference>
<evidence type="ECO:0000259" key="2">
    <source>
        <dbReference type="PROSITE" id="PS50172"/>
    </source>
</evidence>
<dbReference type="SUPFAM" id="SSF52113">
    <property type="entry name" value="BRCT domain"/>
    <property type="match status" value="1"/>
</dbReference>
<dbReference type="PANTHER" id="PTHR45990">
    <property type="entry name" value="DNA REPAIR PROTEIN REV1"/>
    <property type="match status" value="1"/>
</dbReference>
<dbReference type="Proteomes" id="UP001303473">
    <property type="component" value="Unassembled WGS sequence"/>
</dbReference>
<evidence type="ECO:0000256" key="1">
    <source>
        <dbReference type="SAM" id="MobiDB-lite"/>
    </source>
</evidence>
<organism evidence="3 4">
    <name type="scientific">Diplogelasinospora grovesii</name>
    <dbReference type="NCBI Taxonomy" id="303347"/>
    <lineage>
        <taxon>Eukaryota</taxon>
        <taxon>Fungi</taxon>
        <taxon>Dikarya</taxon>
        <taxon>Ascomycota</taxon>
        <taxon>Pezizomycotina</taxon>
        <taxon>Sordariomycetes</taxon>
        <taxon>Sordariomycetidae</taxon>
        <taxon>Sordariales</taxon>
        <taxon>Diplogelasinosporaceae</taxon>
        <taxon>Diplogelasinospora</taxon>
    </lineage>
</organism>
<feature type="domain" description="BRCT" evidence="2">
    <location>
        <begin position="138"/>
        <end position="247"/>
    </location>
</feature>
<evidence type="ECO:0000313" key="3">
    <source>
        <dbReference type="EMBL" id="KAK3945841.1"/>
    </source>
</evidence>